<dbReference type="Gene3D" id="3.40.50.620">
    <property type="entry name" value="HUPs"/>
    <property type="match status" value="1"/>
</dbReference>
<keyword evidence="7 15" id="KW-0548">Nucleotidyltransferase</keyword>
<dbReference type="GO" id="GO:0003919">
    <property type="term" value="F:FMN adenylyltransferase activity"/>
    <property type="evidence" value="ECO:0007669"/>
    <property type="project" value="UniProtKB-UniRule"/>
</dbReference>
<evidence type="ECO:0000256" key="15">
    <source>
        <dbReference type="PIRNR" id="PIRNR004491"/>
    </source>
</evidence>
<comment type="pathway">
    <text evidence="3 15">Cofactor biosynthesis; FMN biosynthesis; FMN from riboflavin (ATP route): step 1/1.</text>
</comment>
<dbReference type="NCBIfam" id="NF004160">
    <property type="entry name" value="PRK05627.1-3"/>
    <property type="match status" value="1"/>
</dbReference>
<dbReference type="EC" id="2.7.1.26" evidence="15"/>
<evidence type="ECO:0000313" key="17">
    <source>
        <dbReference type="EMBL" id="HFM99822.1"/>
    </source>
</evidence>
<dbReference type="GO" id="GO:0009398">
    <property type="term" value="P:FMN biosynthetic process"/>
    <property type="evidence" value="ECO:0007669"/>
    <property type="project" value="UniProtKB-UniRule"/>
</dbReference>
<comment type="similarity">
    <text evidence="15">Belongs to the ribF family.</text>
</comment>
<keyword evidence="10 15" id="KW-0274">FAD</keyword>
<dbReference type="EMBL" id="DSRU01000275">
    <property type="protein sequence ID" value="HFM99822.1"/>
    <property type="molecule type" value="Genomic_DNA"/>
</dbReference>
<dbReference type="PANTHER" id="PTHR22749:SF6">
    <property type="entry name" value="RIBOFLAVIN KINASE"/>
    <property type="match status" value="1"/>
</dbReference>
<dbReference type="SUPFAM" id="SSF82114">
    <property type="entry name" value="Riboflavin kinase-like"/>
    <property type="match status" value="1"/>
</dbReference>
<evidence type="ECO:0000259" key="16">
    <source>
        <dbReference type="SMART" id="SM00904"/>
    </source>
</evidence>
<keyword evidence="9 15" id="KW-0418">Kinase</keyword>
<dbReference type="EC" id="2.7.7.2" evidence="15"/>
<dbReference type="GO" id="GO:0009231">
    <property type="term" value="P:riboflavin biosynthetic process"/>
    <property type="evidence" value="ECO:0007669"/>
    <property type="project" value="InterPro"/>
</dbReference>
<evidence type="ECO:0000256" key="13">
    <source>
        <dbReference type="ARBA" id="ARBA00047880"/>
    </source>
</evidence>
<dbReference type="Pfam" id="PF06574">
    <property type="entry name" value="FAD_syn"/>
    <property type="match status" value="1"/>
</dbReference>
<dbReference type="GO" id="GO:0008531">
    <property type="term" value="F:riboflavin kinase activity"/>
    <property type="evidence" value="ECO:0007669"/>
    <property type="project" value="UniProtKB-UniRule"/>
</dbReference>
<evidence type="ECO:0000256" key="11">
    <source>
        <dbReference type="ARBA" id="ARBA00022840"/>
    </source>
</evidence>
<comment type="pathway">
    <text evidence="2 15">Cofactor biosynthesis; FAD biosynthesis; FAD from FMN: step 1/1.</text>
</comment>
<dbReference type="NCBIfam" id="TIGR00083">
    <property type="entry name" value="ribF"/>
    <property type="match status" value="1"/>
</dbReference>
<dbReference type="Gene3D" id="2.40.30.30">
    <property type="entry name" value="Riboflavin kinase-like"/>
    <property type="match status" value="1"/>
</dbReference>
<dbReference type="GO" id="GO:0005524">
    <property type="term" value="F:ATP binding"/>
    <property type="evidence" value="ECO:0007669"/>
    <property type="project" value="UniProtKB-UniRule"/>
</dbReference>
<keyword evidence="5 15" id="KW-0288">FMN</keyword>
<evidence type="ECO:0000256" key="2">
    <source>
        <dbReference type="ARBA" id="ARBA00004726"/>
    </source>
</evidence>
<sequence length="316" mass="34676">MWVTSSLKTVLTPTSLAIGNFDGIHRGHRQVILPAIASSQFGCSTVLTFHPHPKVFFSGQARHLLTPLNEKIIQLKQLNIEQLVLLPFDRELANLTSQEFVEQILIKGLQAKRISVGADFCFGRQRTGHVQDLQAMAKAYGVEVTVAALEKQSGDRISSSAIRQALEGGDVATASNLLGRAYSLMGEVVQGQQLGRKLGFPTANLQLPPEKFLPRLGVYAVRVDIFDLPMSDAMISSQTAIGVMNLGYRPTVDGNRQVAEVHLFDWADDLYGKVLTVHLVSFLRPEQKFASLDELKAQIETDCQVARELLVGANSV</sequence>
<evidence type="ECO:0000256" key="6">
    <source>
        <dbReference type="ARBA" id="ARBA00022679"/>
    </source>
</evidence>
<protein>
    <recommendedName>
        <fullName evidence="15">Riboflavin biosynthesis protein</fullName>
    </recommendedName>
    <domain>
        <recommendedName>
            <fullName evidence="15">Riboflavin kinase</fullName>
            <ecNumber evidence="15">2.7.1.26</ecNumber>
        </recommendedName>
        <alternativeName>
            <fullName evidence="15">Flavokinase</fullName>
        </alternativeName>
    </domain>
    <domain>
        <recommendedName>
            <fullName evidence="15">FMN adenylyltransferase</fullName>
            <ecNumber evidence="15">2.7.7.2</ecNumber>
        </recommendedName>
        <alternativeName>
            <fullName evidence="15">FAD pyrophosphorylase</fullName>
        </alternativeName>
        <alternativeName>
            <fullName evidence="15">FAD synthase</fullName>
        </alternativeName>
    </domain>
</protein>
<dbReference type="AlphaFoldDB" id="A0A7C3KID6"/>
<evidence type="ECO:0000256" key="5">
    <source>
        <dbReference type="ARBA" id="ARBA00022643"/>
    </source>
</evidence>
<dbReference type="GO" id="GO:0006747">
    <property type="term" value="P:FAD biosynthetic process"/>
    <property type="evidence" value="ECO:0007669"/>
    <property type="project" value="UniProtKB-UniRule"/>
</dbReference>
<comment type="caution">
    <text evidence="17">The sequence shown here is derived from an EMBL/GenBank/DDBJ whole genome shotgun (WGS) entry which is preliminary data.</text>
</comment>
<proteinExistence type="inferred from homology"/>
<evidence type="ECO:0000256" key="12">
    <source>
        <dbReference type="ARBA" id="ARBA00023268"/>
    </source>
</evidence>
<dbReference type="FunFam" id="2.40.30.30:FF:000003">
    <property type="entry name" value="Riboflavin biosynthesis protein"/>
    <property type="match status" value="1"/>
</dbReference>
<dbReference type="UniPathway" id="UPA00276">
    <property type="reaction ID" value="UER00406"/>
</dbReference>
<accession>A0A7C3KID6</accession>
<evidence type="ECO:0000256" key="14">
    <source>
        <dbReference type="ARBA" id="ARBA00049494"/>
    </source>
</evidence>
<dbReference type="Pfam" id="PF01687">
    <property type="entry name" value="Flavokinase"/>
    <property type="match status" value="1"/>
</dbReference>
<dbReference type="InterPro" id="IPR002606">
    <property type="entry name" value="Riboflavin_kinase_bac"/>
</dbReference>
<dbReference type="UniPathway" id="UPA00277">
    <property type="reaction ID" value="UER00407"/>
</dbReference>
<dbReference type="FunFam" id="3.40.50.620:FF:000021">
    <property type="entry name" value="Riboflavin biosynthesis protein"/>
    <property type="match status" value="1"/>
</dbReference>
<dbReference type="InterPro" id="IPR023468">
    <property type="entry name" value="Riboflavin_kinase"/>
</dbReference>
<keyword evidence="12" id="KW-0511">Multifunctional enzyme</keyword>
<keyword evidence="8 15" id="KW-0547">Nucleotide-binding</keyword>
<dbReference type="SUPFAM" id="SSF52374">
    <property type="entry name" value="Nucleotidylyl transferase"/>
    <property type="match status" value="1"/>
</dbReference>
<evidence type="ECO:0000256" key="10">
    <source>
        <dbReference type="ARBA" id="ARBA00022827"/>
    </source>
</evidence>
<evidence type="ECO:0000256" key="9">
    <source>
        <dbReference type="ARBA" id="ARBA00022777"/>
    </source>
</evidence>
<comment type="catalytic activity">
    <reaction evidence="13 15">
        <text>riboflavin + ATP = FMN + ADP + H(+)</text>
        <dbReference type="Rhea" id="RHEA:14357"/>
        <dbReference type="ChEBI" id="CHEBI:15378"/>
        <dbReference type="ChEBI" id="CHEBI:30616"/>
        <dbReference type="ChEBI" id="CHEBI:57986"/>
        <dbReference type="ChEBI" id="CHEBI:58210"/>
        <dbReference type="ChEBI" id="CHEBI:456216"/>
        <dbReference type="EC" id="2.7.1.26"/>
    </reaction>
</comment>
<evidence type="ECO:0000256" key="1">
    <source>
        <dbReference type="ARBA" id="ARBA00002121"/>
    </source>
</evidence>
<keyword evidence="6 15" id="KW-0808">Transferase</keyword>
<comment type="function">
    <text evidence="1">Catalyzes the phosphorylation of riboflavin to FMN followed by the adenylation of FMN to FAD.</text>
</comment>
<dbReference type="CDD" id="cd02064">
    <property type="entry name" value="FAD_synthetase_N"/>
    <property type="match status" value="1"/>
</dbReference>
<keyword evidence="11 15" id="KW-0067">ATP-binding</keyword>
<dbReference type="PIRSF" id="PIRSF004491">
    <property type="entry name" value="FAD_Synth"/>
    <property type="match status" value="1"/>
</dbReference>
<dbReference type="InterPro" id="IPR015865">
    <property type="entry name" value="Riboflavin_kinase_bac/euk"/>
</dbReference>
<organism evidence="17">
    <name type="scientific">Oscillatoriales cyanobacterium SpSt-418</name>
    <dbReference type="NCBI Taxonomy" id="2282169"/>
    <lineage>
        <taxon>Bacteria</taxon>
        <taxon>Bacillati</taxon>
        <taxon>Cyanobacteriota</taxon>
        <taxon>Cyanophyceae</taxon>
        <taxon>Oscillatoriophycideae</taxon>
        <taxon>Oscillatoriales</taxon>
    </lineage>
</organism>
<feature type="domain" description="Riboflavin kinase" evidence="16">
    <location>
        <begin position="177"/>
        <end position="311"/>
    </location>
</feature>
<dbReference type="PANTHER" id="PTHR22749">
    <property type="entry name" value="RIBOFLAVIN KINASE/FMN ADENYLYLTRANSFERASE"/>
    <property type="match status" value="1"/>
</dbReference>
<keyword evidence="4 15" id="KW-0285">Flavoprotein</keyword>
<evidence type="ECO:0000256" key="4">
    <source>
        <dbReference type="ARBA" id="ARBA00022630"/>
    </source>
</evidence>
<evidence type="ECO:0000256" key="3">
    <source>
        <dbReference type="ARBA" id="ARBA00005201"/>
    </source>
</evidence>
<dbReference type="NCBIfam" id="NF004162">
    <property type="entry name" value="PRK05627.1-5"/>
    <property type="match status" value="1"/>
</dbReference>
<evidence type="ECO:0000256" key="8">
    <source>
        <dbReference type="ARBA" id="ARBA00022741"/>
    </source>
</evidence>
<dbReference type="SMART" id="SM00904">
    <property type="entry name" value="Flavokinase"/>
    <property type="match status" value="1"/>
</dbReference>
<reference evidence="17" key="1">
    <citation type="journal article" date="2020" name="mSystems">
        <title>Genome- and Community-Level Interaction Insights into Carbon Utilization and Element Cycling Functions of Hydrothermarchaeota in Hydrothermal Sediment.</title>
        <authorList>
            <person name="Zhou Z."/>
            <person name="Liu Y."/>
            <person name="Xu W."/>
            <person name="Pan J."/>
            <person name="Luo Z.H."/>
            <person name="Li M."/>
        </authorList>
    </citation>
    <scope>NUCLEOTIDE SEQUENCE [LARGE SCALE GENOMIC DNA]</scope>
    <source>
        <strain evidence="17">SpSt-418</strain>
    </source>
</reference>
<name>A0A7C3KID6_9CYAN</name>
<dbReference type="InterPro" id="IPR023465">
    <property type="entry name" value="Riboflavin_kinase_dom_sf"/>
</dbReference>
<comment type="catalytic activity">
    <reaction evidence="14 15">
        <text>FMN + ATP + H(+) = FAD + diphosphate</text>
        <dbReference type="Rhea" id="RHEA:17237"/>
        <dbReference type="ChEBI" id="CHEBI:15378"/>
        <dbReference type="ChEBI" id="CHEBI:30616"/>
        <dbReference type="ChEBI" id="CHEBI:33019"/>
        <dbReference type="ChEBI" id="CHEBI:57692"/>
        <dbReference type="ChEBI" id="CHEBI:58210"/>
        <dbReference type="EC" id="2.7.7.2"/>
    </reaction>
</comment>
<dbReference type="InterPro" id="IPR014729">
    <property type="entry name" value="Rossmann-like_a/b/a_fold"/>
</dbReference>
<dbReference type="InterPro" id="IPR015864">
    <property type="entry name" value="FAD_synthase"/>
</dbReference>
<evidence type="ECO:0000256" key="7">
    <source>
        <dbReference type="ARBA" id="ARBA00022695"/>
    </source>
</evidence>
<gene>
    <name evidence="17" type="ORF">ENR64_19130</name>
</gene>